<dbReference type="GO" id="GO:0005315">
    <property type="term" value="F:phosphate transmembrane transporter activity"/>
    <property type="evidence" value="ECO:0007669"/>
    <property type="project" value="InterPro"/>
</dbReference>
<dbReference type="CDD" id="cd06261">
    <property type="entry name" value="TM_PBP2"/>
    <property type="match status" value="1"/>
</dbReference>
<reference evidence="9" key="1">
    <citation type="submission" date="2016-10" db="EMBL/GenBank/DDBJ databases">
        <authorList>
            <person name="Varghese N."/>
            <person name="Submissions S."/>
        </authorList>
    </citation>
    <scope>NUCLEOTIDE SEQUENCE [LARGE SCALE GENOMIC DNA]</scope>
    <source>
        <strain evidence="9">CGMCC 4.7042</strain>
    </source>
</reference>
<dbReference type="InterPro" id="IPR000515">
    <property type="entry name" value="MetI-like"/>
</dbReference>
<evidence type="ECO:0000256" key="3">
    <source>
        <dbReference type="ARBA" id="ARBA00022989"/>
    </source>
</evidence>
<feature type="transmembrane region" description="Helical" evidence="5">
    <location>
        <begin position="85"/>
        <end position="114"/>
    </location>
</feature>
<dbReference type="GO" id="GO:0006817">
    <property type="term" value="P:phosphate ion transport"/>
    <property type="evidence" value="ECO:0007669"/>
    <property type="project" value="UniProtKB-KW"/>
</dbReference>
<gene>
    <name evidence="8" type="ORF">SAMN05444921_106133</name>
</gene>
<comment type="similarity">
    <text evidence="6">Belongs to the binding-protein-dependent transport system permease family. CysTW subfamily.</text>
</comment>
<evidence type="ECO:0000256" key="4">
    <source>
        <dbReference type="ARBA" id="ARBA00023136"/>
    </source>
</evidence>
<keyword evidence="9" id="KW-1185">Reference proteome</keyword>
<dbReference type="GeneID" id="40829576"/>
<keyword evidence="6" id="KW-1003">Cell membrane</keyword>
<dbReference type="Gene3D" id="1.10.3720.10">
    <property type="entry name" value="MetI-like"/>
    <property type="match status" value="1"/>
</dbReference>
<dbReference type="InterPro" id="IPR011864">
    <property type="entry name" value="Phosphate_PstC"/>
</dbReference>
<keyword evidence="3 5" id="KW-1133">Transmembrane helix</keyword>
<name>A0A1G9S2Y3_9ACTN</name>
<dbReference type="STRING" id="1196353.SAMN05444921_106133"/>
<dbReference type="PANTHER" id="PTHR42727">
    <property type="entry name" value="PHOSPHATE TRANSPORT SYSTEM PERMEASE PROTEIN"/>
    <property type="match status" value="1"/>
</dbReference>
<dbReference type="OrthoDB" id="9775069at2"/>
<dbReference type="PANTHER" id="PTHR42727:SF1">
    <property type="entry name" value="PHOSPHATE TRANSPORT SYSTEM PERMEASE"/>
    <property type="match status" value="1"/>
</dbReference>
<evidence type="ECO:0000256" key="2">
    <source>
        <dbReference type="ARBA" id="ARBA00022692"/>
    </source>
</evidence>
<protein>
    <recommendedName>
        <fullName evidence="6">Phosphate transport system permease protein</fullName>
    </recommendedName>
</protein>
<dbReference type="PROSITE" id="PS50928">
    <property type="entry name" value="ABC_TM1"/>
    <property type="match status" value="1"/>
</dbReference>
<accession>A0A1G9S2Y3</accession>
<evidence type="ECO:0000256" key="1">
    <source>
        <dbReference type="ARBA" id="ARBA00004141"/>
    </source>
</evidence>
<feature type="transmembrane region" description="Helical" evidence="5">
    <location>
        <begin position="126"/>
        <end position="146"/>
    </location>
</feature>
<evidence type="ECO:0000313" key="9">
    <source>
        <dbReference type="Proteomes" id="UP000199063"/>
    </source>
</evidence>
<proteinExistence type="inferred from homology"/>
<dbReference type="AlphaFoldDB" id="A0A1G9S2Y3"/>
<dbReference type="Proteomes" id="UP000199063">
    <property type="component" value="Unassembled WGS sequence"/>
</dbReference>
<feature type="transmembrane region" description="Helical" evidence="5">
    <location>
        <begin position="166"/>
        <end position="187"/>
    </location>
</feature>
<dbReference type="GO" id="GO:0005886">
    <property type="term" value="C:plasma membrane"/>
    <property type="evidence" value="ECO:0007669"/>
    <property type="project" value="UniProtKB-SubCell"/>
</dbReference>
<dbReference type="SUPFAM" id="SSF161098">
    <property type="entry name" value="MetI-like"/>
    <property type="match status" value="1"/>
</dbReference>
<comment type="subcellular location">
    <subcellularLocation>
        <location evidence="5">Cell membrane</location>
        <topology evidence="5">Multi-pass membrane protein</topology>
    </subcellularLocation>
    <subcellularLocation>
        <location evidence="1">Membrane</location>
        <topology evidence="1">Multi-pass membrane protein</topology>
    </subcellularLocation>
</comment>
<dbReference type="RefSeq" id="WP_093653778.1">
    <property type="nucleotide sequence ID" value="NZ_FNHI01000006.1"/>
</dbReference>
<dbReference type="InterPro" id="IPR035906">
    <property type="entry name" value="MetI-like_sf"/>
</dbReference>
<comment type="function">
    <text evidence="6">Part of the binding-protein-dependent transport system for phosphate; probably responsible for the translocation of the substrate across the membrane.</text>
</comment>
<feature type="transmembrane region" description="Helical" evidence="5">
    <location>
        <begin position="216"/>
        <end position="237"/>
    </location>
</feature>
<feature type="transmembrane region" description="Helical" evidence="5">
    <location>
        <begin position="29"/>
        <end position="53"/>
    </location>
</feature>
<organism evidence="8 9">
    <name type="scientific">Streptomyces wuyuanensis</name>
    <dbReference type="NCBI Taxonomy" id="1196353"/>
    <lineage>
        <taxon>Bacteria</taxon>
        <taxon>Bacillati</taxon>
        <taxon>Actinomycetota</taxon>
        <taxon>Actinomycetes</taxon>
        <taxon>Kitasatosporales</taxon>
        <taxon>Streptomycetaceae</taxon>
        <taxon>Streptomyces</taxon>
    </lineage>
</organism>
<feature type="domain" description="ABC transmembrane type-1" evidence="7">
    <location>
        <begin position="89"/>
        <end position="304"/>
    </location>
</feature>
<evidence type="ECO:0000256" key="6">
    <source>
        <dbReference type="RuleBase" id="RU363054"/>
    </source>
</evidence>
<keyword evidence="2 5" id="KW-0812">Transmembrane</keyword>
<dbReference type="NCBIfam" id="TIGR02138">
    <property type="entry name" value="phosphate_pstC"/>
    <property type="match status" value="1"/>
</dbReference>
<keyword evidence="5" id="KW-0813">Transport</keyword>
<sequence length="316" mass="33558">MTSRTLRRRAAAGTPGFLKRSQPRWTERVVKVLLVAAALVSVLTTVGIVVALIPPVVEFFGKVDLGEFITGTDWSPLFEPPHFGVLPLVTATLVVTVIALLVAVPLGLGAAVYLSEYAGHRVRGTFKPVLEVLAGIPTVVYGFFALKAITPFLQRFWPGDDPPEVFNALSAGFVMGIMIIPTIASLAEDSMAAVPRSLRDGAYALGSSRMQVSTRVVFPAALSGIVAAVVLGVSRAIGETMIVAIAAGGRPNLTFDPLEGMQTMTAFIAAAGIGDLPTGSTGYQTIFAVGLLLFAITLVMNLISIRLVRRYREVYE</sequence>
<dbReference type="EMBL" id="FNHI01000006">
    <property type="protein sequence ID" value="SDM29640.1"/>
    <property type="molecule type" value="Genomic_DNA"/>
</dbReference>
<dbReference type="Pfam" id="PF00528">
    <property type="entry name" value="BPD_transp_1"/>
    <property type="match status" value="1"/>
</dbReference>
<keyword evidence="4 5" id="KW-0472">Membrane</keyword>
<keyword evidence="6" id="KW-0592">Phosphate transport</keyword>
<evidence type="ECO:0000256" key="5">
    <source>
        <dbReference type="RuleBase" id="RU363032"/>
    </source>
</evidence>
<evidence type="ECO:0000313" key="8">
    <source>
        <dbReference type="EMBL" id="SDM29640.1"/>
    </source>
</evidence>
<feature type="transmembrane region" description="Helical" evidence="5">
    <location>
        <begin position="286"/>
        <end position="308"/>
    </location>
</feature>
<evidence type="ECO:0000259" key="7">
    <source>
        <dbReference type="PROSITE" id="PS50928"/>
    </source>
</evidence>